<dbReference type="Proteomes" id="UP000195273">
    <property type="component" value="Chromosome"/>
</dbReference>
<protein>
    <recommendedName>
        <fullName evidence="3">UTP--glucose-1-phosphate uridylyltransferase</fullName>
        <ecNumber evidence="2">2.7.7.9</ecNumber>
    </recommendedName>
    <alternativeName>
        <fullName evidence="6">Alpha-D-glucosyl-1-phosphate uridylyltransferase</fullName>
    </alternativeName>
    <alternativeName>
        <fullName evidence="7">UDP-glucose pyrophosphorylase</fullName>
    </alternativeName>
    <alternativeName>
        <fullName evidence="8">Uridine diphosphoglucose pyrophosphorylase</fullName>
    </alternativeName>
</protein>
<evidence type="ECO:0000256" key="8">
    <source>
        <dbReference type="ARBA" id="ARBA00032341"/>
    </source>
</evidence>
<dbReference type="SUPFAM" id="SSF53448">
    <property type="entry name" value="Nucleotide-diphospho-sugar transferases"/>
    <property type="match status" value="1"/>
</dbReference>
<evidence type="ECO:0000256" key="2">
    <source>
        <dbReference type="ARBA" id="ARBA00012415"/>
    </source>
</evidence>
<evidence type="ECO:0000256" key="6">
    <source>
        <dbReference type="ARBA" id="ARBA00031455"/>
    </source>
</evidence>
<dbReference type="InterPro" id="IPR005835">
    <property type="entry name" value="NTP_transferase_dom"/>
</dbReference>
<keyword evidence="12" id="KW-1185">Reference proteome</keyword>
<dbReference type="PANTHER" id="PTHR43197">
    <property type="entry name" value="UTP--GLUCOSE-1-PHOSPHATE URIDYLYLTRANSFERASE"/>
    <property type="match status" value="1"/>
</dbReference>
<dbReference type="EMBL" id="CP021431">
    <property type="protein sequence ID" value="ARU00904.1"/>
    <property type="molecule type" value="Genomic_DNA"/>
</dbReference>
<gene>
    <name evidence="11" type="primary">gtaB</name>
    <name evidence="11" type="ORF">LOKVESSMR4R_01588</name>
</gene>
<dbReference type="InterPro" id="IPR005771">
    <property type="entry name" value="GalU_uridylyltTrfase_bac/arc"/>
</dbReference>
<dbReference type="InterPro" id="IPR029044">
    <property type="entry name" value="Nucleotide-diphossugar_trans"/>
</dbReference>
<evidence type="ECO:0000256" key="5">
    <source>
        <dbReference type="ARBA" id="ARBA00022695"/>
    </source>
</evidence>
<dbReference type="PANTHER" id="PTHR43197:SF1">
    <property type="entry name" value="UTP--GLUCOSE-1-PHOSPHATE URIDYLYLTRANSFERASE"/>
    <property type="match status" value="1"/>
</dbReference>
<evidence type="ECO:0000256" key="1">
    <source>
        <dbReference type="ARBA" id="ARBA00006890"/>
    </source>
</evidence>
<dbReference type="CDD" id="cd02541">
    <property type="entry name" value="UGPase_prokaryotic"/>
    <property type="match status" value="1"/>
</dbReference>
<dbReference type="KEGG" id="lvs:LOKVESSMR4R_01588"/>
<dbReference type="AlphaFoldDB" id="A0A1Y0EB99"/>
<dbReference type="EC" id="2.7.7.9" evidence="2"/>
<evidence type="ECO:0000256" key="3">
    <source>
        <dbReference type="ARBA" id="ARBA00019048"/>
    </source>
</evidence>
<dbReference type="Pfam" id="PF00483">
    <property type="entry name" value="NTP_transferase"/>
    <property type="match status" value="1"/>
</dbReference>
<comment type="catalytic activity">
    <reaction evidence="9">
        <text>alpha-D-glucose 1-phosphate + UTP + H(+) = UDP-alpha-D-glucose + diphosphate</text>
        <dbReference type="Rhea" id="RHEA:19889"/>
        <dbReference type="ChEBI" id="CHEBI:15378"/>
        <dbReference type="ChEBI" id="CHEBI:33019"/>
        <dbReference type="ChEBI" id="CHEBI:46398"/>
        <dbReference type="ChEBI" id="CHEBI:58601"/>
        <dbReference type="ChEBI" id="CHEBI:58885"/>
        <dbReference type="EC" id="2.7.7.9"/>
    </reaction>
</comment>
<dbReference type="GO" id="GO:0006011">
    <property type="term" value="P:UDP-alpha-D-glucose metabolic process"/>
    <property type="evidence" value="ECO:0007669"/>
    <property type="project" value="InterPro"/>
</dbReference>
<evidence type="ECO:0000313" key="12">
    <source>
        <dbReference type="Proteomes" id="UP000195273"/>
    </source>
</evidence>
<organism evidence="11 12">
    <name type="scientific">Yoonia vestfoldensis</name>
    <dbReference type="NCBI Taxonomy" id="245188"/>
    <lineage>
        <taxon>Bacteria</taxon>
        <taxon>Pseudomonadati</taxon>
        <taxon>Pseudomonadota</taxon>
        <taxon>Alphaproteobacteria</taxon>
        <taxon>Rhodobacterales</taxon>
        <taxon>Paracoccaceae</taxon>
        <taxon>Yoonia</taxon>
    </lineage>
</organism>
<reference evidence="11 12" key="1">
    <citation type="submission" date="2017-05" db="EMBL/GenBank/DDBJ databases">
        <title>Genome Sequence of Loktanella vestfoldensis Strain SMR4r Isolated from a Culture of the Diatom Skeletonema marinoi.</title>
        <authorList>
            <person name="Topel M."/>
            <person name="Pinder M.I.M."/>
            <person name="Johansson O.N."/>
            <person name="Kourtchenko O."/>
            <person name="Godhe A."/>
            <person name="Clarke A.K."/>
        </authorList>
    </citation>
    <scope>NUCLEOTIDE SEQUENCE [LARGE SCALE GENOMIC DNA]</scope>
    <source>
        <strain evidence="11 12">SMR4r</strain>
    </source>
</reference>
<proteinExistence type="inferred from homology"/>
<accession>A0A1Y0EB99</accession>
<evidence type="ECO:0000313" key="11">
    <source>
        <dbReference type="EMBL" id="ARU00904.1"/>
    </source>
</evidence>
<sequence>MSNALKVTTAVFPVAGLGTRFLPATKAMPKELLPIIDRPIIQYAVEEALAAGITKFVFVTGRTKRAIADHFDAAPELERALEKAGKFDLAAAVRDTLPAHVHAVYIRQRIPLGLGHAVLCARPALGDEPFAVLLADDFIMPDPRAANPTAALSLAYAASGRSQVLLQDVPPTEVHKYGIAIRGADDESIAGLVEKPDPGQAPSTLASIGRYVFHPEIFDILAALGPGHGGEIQLADAIDILARGGRVGALPLDGTRHDCGTHLGYLGAIVAAASSHPEFGGEFRALMAESLSQSGVGA</sequence>
<keyword evidence="4 11" id="KW-0808">Transferase</keyword>
<name>A0A1Y0EB99_9RHOB</name>
<dbReference type="Gene3D" id="3.90.550.10">
    <property type="entry name" value="Spore Coat Polysaccharide Biosynthesis Protein SpsA, Chain A"/>
    <property type="match status" value="1"/>
</dbReference>
<dbReference type="GO" id="GO:0003983">
    <property type="term" value="F:UTP:glucose-1-phosphate uridylyltransferase activity"/>
    <property type="evidence" value="ECO:0007669"/>
    <property type="project" value="UniProtKB-EC"/>
</dbReference>
<evidence type="ECO:0000256" key="7">
    <source>
        <dbReference type="ARBA" id="ARBA00031959"/>
    </source>
</evidence>
<feature type="domain" description="Nucleotidyl transferase" evidence="10">
    <location>
        <begin position="15"/>
        <end position="270"/>
    </location>
</feature>
<evidence type="ECO:0000259" key="10">
    <source>
        <dbReference type="Pfam" id="PF00483"/>
    </source>
</evidence>
<comment type="similarity">
    <text evidence="1">Belongs to the UDPGP type 2 family.</text>
</comment>
<keyword evidence="5 11" id="KW-0548">Nucleotidyltransferase</keyword>
<evidence type="ECO:0000256" key="4">
    <source>
        <dbReference type="ARBA" id="ARBA00022679"/>
    </source>
</evidence>
<dbReference type="RefSeq" id="WP_204248743.1">
    <property type="nucleotide sequence ID" value="NZ_CP021431.1"/>
</dbReference>
<evidence type="ECO:0000256" key="9">
    <source>
        <dbReference type="ARBA" id="ARBA00048128"/>
    </source>
</evidence>